<dbReference type="AlphaFoldDB" id="A0AA86ULL7"/>
<protein>
    <submittedName>
        <fullName evidence="3">Uncharacterized protein</fullName>
    </submittedName>
</protein>
<gene>
    <name evidence="3" type="ORF">HINF_LOCUS47909</name>
    <name evidence="4" type="ORF">HINF_LOCUS7643</name>
</gene>
<dbReference type="PANTHER" id="PTHR46652">
    <property type="entry name" value="LEUCINE-RICH REPEAT AND IQ DOMAIN-CONTAINING PROTEIN 1-RELATED"/>
    <property type="match status" value="1"/>
</dbReference>
<dbReference type="SUPFAM" id="SSF52058">
    <property type="entry name" value="L domain-like"/>
    <property type="match status" value="1"/>
</dbReference>
<keyword evidence="2" id="KW-0677">Repeat</keyword>
<evidence type="ECO:0000313" key="5">
    <source>
        <dbReference type="Proteomes" id="UP001642409"/>
    </source>
</evidence>
<evidence type="ECO:0000256" key="1">
    <source>
        <dbReference type="ARBA" id="ARBA00022614"/>
    </source>
</evidence>
<comment type="caution">
    <text evidence="3">The sequence shown here is derived from an EMBL/GenBank/DDBJ whole genome shotgun (WGS) entry which is preliminary data.</text>
</comment>
<dbReference type="SMART" id="SM00365">
    <property type="entry name" value="LRR_SD22"/>
    <property type="match status" value="3"/>
</dbReference>
<organism evidence="3">
    <name type="scientific">Hexamita inflata</name>
    <dbReference type="NCBI Taxonomy" id="28002"/>
    <lineage>
        <taxon>Eukaryota</taxon>
        <taxon>Metamonada</taxon>
        <taxon>Diplomonadida</taxon>
        <taxon>Hexamitidae</taxon>
        <taxon>Hexamitinae</taxon>
        <taxon>Hexamita</taxon>
    </lineage>
</organism>
<keyword evidence="1" id="KW-0433">Leucine-rich repeat</keyword>
<keyword evidence="5" id="KW-1185">Reference proteome</keyword>
<dbReference type="InterPro" id="IPR032675">
    <property type="entry name" value="LRR_dom_sf"/>
</dbReference>
<dbReference type="EMBL" id="CATOUU010000931">
    <property type="protein sequence ID" value="CAI9960264.1"/>
    <property type="molecule type" value="Genomic_DNA"/>
</dbReference>
<dbReference type="Gene3D" id="3.80.10.10">
    <property type="entry name" value="Ribonuclease Inhibitor"/>
    <property type="match status" value="2"/>
</dbReference>
<proteinExistence type="predicted"/>
<reference evidence="4 5" key="2">
    <citation type="submission" date="2024-07" db="EMBL/GenBank/DDBJ databases">
        <authorList>
            <person name="Akdeniz Z."/>
        </authorList>
    </citation>
    <scope>NUCLEOTIDE SEQUENCE [LARGE SCALE GENOMIC DNA]</scope>
</reference>
<dbReference type="Proteomes" id="UP001642409">
    <property type="component" value="Unassembled WGS sequence"/>
</dbReference>
<dbReference type="InterPro" id="IPR001611">
    <property type="entry name" value="Leu-rich_rpt"/>
</dbReference>
<accession>A0AA86ULL7</accession>
<dbReference type="PROSITE" id="PS51450">
    <property type="entry name" value="LRR"/>
    <property type="match status" value="3"/>
</dbReference>
<dbReference type="PANTHER" id="PTHR46652:SF3">
    <property type="entry name" value="LEUCINE-RICH REPEAT-CONTAINING PROTEIN 9"/>
    <property type="match status" value="1"/>
</dbReference>
<evidence type="ECO:0000313" key="4">
    <source>
        <dbReference type="EMBL" id="CAL5983493.1"/>
    </source>
</evidence>
<reference evidence="3" key="1">
    <citation type="submission" date="2023-06" db="EMBL/GenBank/DDBJ databases">
        <authorList>
            <person name="Kurt Z."/>
        </authorList>
    </citation>
    <scope>NUCLEOTIDE SEQUENCE</scope>
</reference>
<dbReference type="InterPro" id="IPR050836">
    <property type="entry name" value="SDS22/Internalin_LRR"/>
</dbReference>
<name>A0AA86ULL7_9EUKA</name>
<sequence length="696" mass="80529">MPIQNIYDCAMAVKYMDKVIDGVLKIQNDPELTSLDFLQTMGEIFSDDDLGLNIVDVEQSFGLAITKLELENCCNIIPKLNNRNIKELIINNCNVSNIDLLQLDGLVKLCLQCSQGCTCDSKLVNSMIKFNMLTQLSLNGYNGVDISPLSQMTQLNVLSLKSCDLMFVDFLEYLINLKELDLSHNKLDITPLQYIPQITKLDLSSCELQSIEVLKVLVNLQDLSLQHNKIVFISPLEQLNQLQKLNAEFNTIIDIQILQNHPNFQQYQLSFQEQPSEKQIQYAKDNMNYDQRMTEKYKNKIKNGALCIDLESLFQGQVNKQVYGLQFLQNLNIQKLYLNKFNIKTLLMYNCENIIPKIHSNTIKKLTLSEIHLKNWNLDNLQLENLEQLFFKKQIFYERGRQLSDKEQIKTLKKLYGEDCCDNASNYLEQSIVKFKKLKELCIDVEVNVNIAMISQMTQLEVLTLNCRLSNVDALKYLINLQQLHIYICSKTPNMLSIPIYHLTQPVVLRLKCQKINVDGLKMLKNLKKLVLSGYINLDITPLQYIPQITKLDLSSCSLKSIEVLKALVNLQDLSLESNKIVFISPLEKLNQLQKLNAEFNTIIDLQTLQNHPNIEEYKLSYQREPAEYEIRYANYLKKICVPIDSLKMLKQKKHPITQAKQKVEDLLKKLLCHQVAFVEQVAVLFQQLNTFDNYQ</sequence>
<dbReference type="EMBL" id="CAXDID020000016">
    <property type="protein sequence ID" value="CAL5983493.1"/>
    <property type="molecule type" value="Genomic_DNA"/>
</dbReference>
<evidence type="ECO:0000313" key="3">
    <source>
        <dbReference type="EMBL" id="CAI9960264.1"/>
    </source>
</evidence>
<evidence type="ECO:0000256" key="2">
    <source>
        <dbReference type="ARBA" id="ARBA00022737"/>
    </source>
</evidence>